<protein>
    <recommendedName>
        <fullName evidence="3">Endonuclease/exonuclease/phosphatase domain-containing protein</fullName>
    </recommendedName>
</protein>
<dbReference type="STRING" id="1385520.N802_03980"/>
<dbReference type="AlphaFoldDB" id="A0A0A0J673"/>
<dbReference type="InterPro" id="IPR036691">
    <property type="entry name" value="Endo/exonu/phosph_ase_sf"/>
</dbReference>
<dbReference type="Gene3D" id="3.60.10.10">
    <property type="entry name" value="Endonuclease/exonuclease/phosphatase"/>
    <property type="match status" value="1"/>
</dbReference>
<evidence type="ECO:0008006" key="3">
    <source>
        <dbReference type="Google" id="ProtNLM"/>
    </source>
</evidence>
<dbReference type="Proteomes" id="UP000030002">
    <property type="component" value="Unassembled WGS sequence"/>
</dbReference>
<gene>
    <name evidence="1" type="ORF">N802_03980</name>
</gene>
<dbReference type="SUPFAM" id="SSF56219">
    <property type="entry name" value="DNase I-like"/>
    <property type="match status" value="1"/>
</dbReference>
<dbReference type="EMBL" id="AVPJ01000011">
    <property type="protein sequence ID" value="KGN31537.1"/>
    <property type="molecule type" value="Genomic_DNA"/>
</dbReference>
<keyword evidence="2" id="KW-1185">Reference proteome</keyword>
<evidence type="ECO:0000313" key="2">
    <source>
        <dbReference type="Proteomes" id="UP000030002"/>
    </source>
</evidence>
<evidence type="ECO:0000313" key="1">
    <source>
        <dbReference type="EMBL" id="KGN31537.1"/>
    </source>
</evidence>
<dbReference type="eggNOG" id="COG0708">
    <property type="taxonomic scope" value="Bacteria"/>
</dbReference>
<name>A0A0A0J673_9MICO</name>
<sequence>MVPSLLTLNVSNPPRERAEALLHWLWPRDEEVWVLTEVGRGAGSGLLLSVCRAAGFDVHVTDRSELGVMTVARVGSWERAELAPPPLLPGRVDSLVWQPNSAGSGEAALRLLATYGAASDPVRYSSKTQRERKRQWLTAYDRVVGEWTAQGERGIVLGDLNLVDPVHEAPLKYVLPEETATYHALSEAHGLVDAFRVHHPDEAAISWMDHSGVGCRYDHAFVTTDLVVEACDLLPEPRTKGLTDHSALTVTIS</sequence>
<comment type="caution">
    <text evidence="1">The sequence shown here is derived from an EMBL/GenBank/DDBJ whole genome shotgun (WGS) entry which is preliminary data.</text>
</comment>
<organism evidence="1 2">
    <name type="scientific">Knoellia sinensis KCTC 19936</name>
    <dbReference type="NCBI Taxonomy" id="1385520"/>
    <lineage>
        <taxon>Bacteria</taxon>
        <taxon>Bacillati</taxon>
        <taxon>Actinomycetota</taxon>
        <taxon>Actinomycetes</taxon>
        <taxon>Micrococcales</taxon>
        <taxon>Intrasporangiaceae</taxon>
        <taxon>Knoellia</taxon>
    </lineage>
</organism>
<proteinExistence type="predicted"/>
<reference evidence="1 2" key="1">
    <citation type="submission" date="2013-08" db="EMBL/GenBank/DDBJ databases">
        <title>The genome sequence of Knoellia sinensis.</title>
        <authorList>
            <person name="Zhu W."/>
            <person name="Wang G."/>
        </authorList>
    </citation>
    <scope>NUCLEOTIDE SEQUENCE [LARGE SCALE GENOMIC DNA]</scope>
    <source>
        <strain evidence="1 2">KCTC 19936</strain>
    </source>
</reference>
<accession>A0A0A0J673</accession>